<comment type="caution">
    <text evidence="1">The sequence shown here is derived from an EMBL/GenBank/DDBJ whole genome shotgun (WGS) entry which is preliminary data.</text>
</comment>
<organism evidence="1 2">
    <name type="scientific">Nephila pilipes</name>
    <name type="common">Giant wood spider</name>
    <name type="synonym">Nephila maculata</name>
    <dbReference type="NCBI Taxonomy" id="299642"/>
    <lineage>
        <taxon>Eukaryota</taxon>
        <taxon>Metazoa</taxon>
        <taxon>Ecdysozoa</taxon>
        <taxon>Arthropoda</taxon>
        <taxon>Chelicerata</taxon>
        <taxon>Arachnida</taxon>
        <taxon>Araneae</taxon>
        <taxon>Araneomorphae</taxon>
        <taxon>Entelegynae</taxon>
        <taxon>Araneoidea</taxon>
        <taxon>Nephilidae</taxon>
        <taxon>Nephila</taxon>
    </lineage>
</organism>
<dbReference type="Proteomes" id="UP000887013">
    <property type="component" value="Unassembled WGS sequence"/>
</dbReference>
<proteinExistence type="predicted"/>
<dbReference type="AlphaFoldDB" id="A0A8X6PJZ4"/>
<sequence length="59" mass="6723">RSCVVLVGKVSHSINIKVLLCDFEHVLCEHLSRSDMTLNYFVVDAPLSSKFQINHPRII</sequence>
<keyword evidence="2" id="KW-1185">Reference proteome</keyword>
<evidence type="ECO:0000313" key="2">
    <source>
        <dbReference type="Proteomes" id="UP000887013"/>
    </source>
</evidence>
<accession>A0A8X6PJZ4</accession>
<name>A0A8X6PJZ4_NEPPI</name>
<protein>
    <submittedName>
        <fullName evidence="1">Uncharacterized protein</fullName>
    </submittedName>
</protein>
<feature type="non-terminal residue" evidence="1">
    <location>
        <position position="1"/>
    </location>
</feature>
<gene>
    <name evidence="1" type="ORF">NPIL_406201</name>
</gene>
<evidence type="ECO:0000313" key="1">
    <source>
        <dbReference type="EMBL" id="GFT72215.1"/>
    </source>
</evidence>
<dbReference type="EMBL" id="BMAW01021281">
    <property type="protein sequence ID" value="GFT72215.1"/>
    <property type="molecule type" value="Genomic_DNA"/>
</dbReference>
<reference evidence="1" key="1">
    <citation type="submission" date="2020-08" db="EMBL/GenBank/DDBJ databases">
        <title>Multicomponent nature underlies the extraordinary mechanical properties of spider dragline silk.</title>
        <authorList>
            <person name="Kono N."/>
            <person name="Nakamura H."/>
            <person name="Mori M."/>
            <person name="Yoshida Y."/>
            <person name="Ohtoshi R."/>
            <person name="Malay A.D."/>
            <person name="Moran D.A.P."/>
            <person name="Tomita M."/>
            <person name="Numata K."/>
            <person name="Arakawa K."/>
        </authorList>
    </citation>
    <scope>NUCLEOTIDE SEQUENCE</scope>
</reference>